<dbReference type="Pfam" id="PF00691">
    <property type="entry name" value="OmpA"/>
    <property type="match status" value="1"/>
</dbReference>
<proteinExistence type="predicted"/>
<dbReference type="InterPro" id="IPR036737">
    <property type="entry name" value="OmpA-like_sf"/>
</dbReference>
<dbReference type="CDD" id="cd07185">
    <property type="entry name" value="OmpA_C-like"/>
    <property type="match status" value="1"/>
</dbReference>
<dbReference type="PANTHER" id="PTHR30329:SF21">
    <property type="entry name" value="LIPOPROTEIN YIAD-RELATED"/>
    <property type="match status" value="1"/>
</dbReference>
<name>A0A448U9A8_9NEIS</name>
<dbReference type="InterPro" id="IPR050330">
    <property type="entry name" value="Bact_OuterMem_StrucFunc"/>
</dbReference>
<dbReference type="GO" id="GO:0016020">
    <property type="term" value="C:membrane"/>
    <property type="evidence" value="ECO:0007669"/>
    <property type="project" value="UniProtKB-UniRule"/>
</dbReference>
<protein>
    <submittedName>
        <fullName evidence="3">Outer membrane protein A</fullName>
    </submittedName>
</protein>
<feature type="domain" description="OmpA-like" evidence="2">
    <location>
        <begin position="310"/>
        <end position="418"/>
    </location>
</feature>
<dbReference type="InterPro" id="IPR009282">
    <property type="entry name" value="DUF937"/>
</dbReference>
<evidence type="ECO:0000313" key="4">
    <source>
        <dbReference type="Proteomes" id="UP000268229"/>
    </source>
</evidence>
<keyword evidence="4" id="KW-1185">Reference proteome</keyword>
<accession>A0A448U9A8</accession>
<dbReference type="RefSeq" id="WP_126303765.1">
    <property type="nucleotide sequence ID" value="NZ_LR134516.1"/>
</dbReference>
<dbReference type="InterPro" id="IPR006665">
    <property type="entry name" value="OmpA-like"/>
</dbReference>
<evidence type="ECO:0000259" key="2">
    <source>
        <dbReference type="PROSITE" id="PS51123"/>
    </source>
</evidence>
<evidence type="ECO:0000313" key="3">
    <source>
        <dbReference type="EMBL" id="VEJ20473.1"/>
    </source>
</evidence>
<dbReference type="Proteomes" id="UP000268229">
    <property type="component" value="Chromosome"/>
</dbReference>
<dbReference type="KEGG" id="nani:NCTC12227_00180"/>
<reference evidence="3 4" key="1">
    <citation type="submission" date="2018-12" db="EMBL/GenBank/DDBJ databases">
        <authorList>
            <consortium name="Pathogen Informatics"/>
        </authorList>
    </citation>
    <scope>NUCLEOTIDE SEQUENCE [LARGE SCALE GENOMIC DNA]</scope>
    <source>
        <strain evidence="3 4">NCTC12227</strain>
    </source>
</reference>
<dbReference type="STRING" id="326522.BWD08_00640"/>
<gene>
    <name evidence="3" type="ORF">NCTC12227_00180</name>
</gene>
<organism evidence="3 4">
    <name type="scientific">Neisseria animaloris</name>
    <dbReference type="NCBI Taxonomy" id="326522"/>
    <lineage>
        <taxon>Bacteria</taxon>
        <taxon>Pseudomonadati</taxon>
        <taxon>Pseudomonadota</taxon>
        <taxon>Betaproteobacteria</taxon>
        <taxon>Neisseriales</taxon>
        <taxon>Neisseriaceae</taxon>
        <taxon>Neisseria</taxon>
    </lineage>
</organism>
<dbReference type="PROSITE" id="PS51123">
    <property type="entry name" value="OMPA_2"/>
    <property type="match status" value="1"/>
</dbReference>
<dbReference type="AlphaFoldDB" id="A0A448U9A8"/>
<keyword evidence="1" id="KW-0472">Membrane</keyword>
<dbReference type="Gene3D" id="3.30.1330.60">
    <property type="entry name" value="OmpA-like domain"/>
    <property type="match status" value="1"/>
</dbReference>
<dbReference type="OrthoDB" id="8526920at2"/>
<dbReference type="Pfam" id="PF06078">
    <property type="entry name" value="DUF937"/>
    <property type="match status" value="1"/>
</dbReference>
<sequence>MSFDLGNLLQGKLAGILGQYLTSNGENAENSMKAAGVALPAVIAGLVKHVGDNPANAAGLFDLIKGATGSQLSGAVEQAGEGRGLEGLAEWGKRLLPNLLGGNAADVADQISQESGVSKASAGSLLSLALPLVLSVLRGKVQDDDMTQGQLLGLLGQQQSWLSKALSGVMLSALGIGSLSGLFGSLSHLAGGLGGVGAGAAGAAAATAAGKGSGLGKWIALALAALLALFAFKSCGGKEESAQIPTAEMSASAASDGVESMATASAEVEAASPVMPSEPVEASLPAIAPVASEAEASVPEVVQTETADVARVTYEDGVAKFYFATAKSDVAEGAEAIVADVIAAGKEGKKLVISGFADSTGNAKANQQLSKKRAESVKAFFEAQGVEAKNIELRKPESTTGAIGNDVEGRRVEVKVEG</sequence>
<evidence type="ECO:0000256" key="1">
    <source>
        <dbReference type="PROSITE-ProRule" id="PRU00473"/>
    </source>
</evidence>
<dbReference type="SUPFAM" id="SSF103088">
    <property type="entry name" value="OmpA-like"/>
    <property type="match status" value="1"/>
</dbReference>
<dbReference type="PANTHER" id="PTHR30329">
    <property type="entry name" value="STATOR ELEMENT OF FLAGELLAR MOTOR COMPLEX"/>
    <property type="match status" value="1"/>
</dbReference>
<dbReference type="EMBL" id="LR134516">
    <property type="protein sequence ID" value="VEJ20473.1"/>
    <property type="molecule type" value="Genomic_DNA"/>
</dbReference>